<sequence>MLQPSLDLHMPWQKKYRRGRLWHVGVTIVKLRHVPDGHMHQEHLDTLSVSAALIPMAVSIDSSVACAYFWDEYFQIAFLLCCWQCPFRSPEYIRARVKQVGIASDALHIWLPSIR</sequence>
<dbReference type="EMBL" id="KN834211">
    <property type="protein sequence ID" value="KIK11467.1"/>
    <property type="molecule type" value="Genomic_DNA"/>
</dbReference>
<reference evidence="2" key="2">
    <citation type="submission" date="2015-01" db="EMBL/GenBank/DDBJ databases">
        <title>Evolutionary Origins and Diversification of the Mycorrhizal Mutualists.</title>
        <authorList>
            <consortium name="DOE Joint Genome Institute"/>
            <consortium name="Mycorrhizal Genomics Consortium"/>
            <person name="Kohler A."/>
            <person name="Kuo A."/>
            <person name="Nagy L.G."/>
            <person name="Floudas D."/>
            <person name="Copeland A."/>
            <person name="Barry K.W."/>
            <person name="Cichocki N."/>
            <person name="Veneault-Fourrey C."/>
            <person name="LaButti K."/>
            <person name="Lindquist E.A."/>
            <person name="Lipzen A."/>
            <person name="Lundell T."/>
            <person name="Morin E."/>
            <person name="Murat C."/>
            <person name="Riley R."/>
            <person name="Ohm R."/>
            <person name="Sun H."/>
            <person name="Tunlid A."/>
            <person name="Henrissat B."/>
            <person name="Grigoriev I.V."/>
            <person name="Hibbett D.S."/>
            <person name="Martin F."/>
        </authorList>
    </citation>
    <scope>NUCLEOTIDE SEQUENCE [LARGE SCALE GENOMIC DNA]</scope>
    <source>
        <strain evidence="2">441</strain>
    </source>
</reference>
<evidence type="ECO:0000313" key="1">
    <source>
        <dbReference type="EMBL" id="KIK11467.1"/>
    </source>
</evidence>
<dbReference type="AlphaFoldDB" id="A0A0C9YMK0"/>
<dbReference type="HOGENOM" id="CLU_2109968_0_0_1"/>
<proteinExistence type="predicted"/>
<dbReference type="Proteomes" id="UP000054018">
    <property type="component" value="Unassembled WGS sequence"/>
</dbReference>
<organism evidence="1 2">
    <name type="scientific">Pisolithus microcarpus 441</name>
    <dbReference type="NCBI Taxonomy" id="765257"/>
    <lineage>
        <taxon>Eukaryota</taxon>
        <taxon>Fungi</taxon>
        <taxon>Dikarya</taxon>
        <taxon>Basidiomycota</taxon>
        <taxon>Agaricomycotina</taxon>
        <taxon>Agaricomycetes</taxon>
        <taxon>Agaricomycetidae</taxon>
        <taxon>Boletales</taxon>
        <taxon>Sclerodermatineae</taxon>
        <taxon>Pisolithaceae</taxon>
        <taxon>Pisolithus</taxon>
    </lineage>
</organism>
<reference evidence="1 2" key="1">
    <citation type="submission" date="2014-04" db="EMBL/GenBank/DDBJ databases">
        <authorList>
            <consortium name="DOE Joint Genome Institute"/>
            <person name="Kuo A."/>
            <person name="Kohler A."/>
            <person name="Costa M.D."/>
            <person name="Nagy L.G."/>
            <person name="Floudas D."/>
            <person name="Copeland A."/>
            <person name="Barry K.W."/>
            <person name="Cichocki N."/>
            <person name="Veneault-Fourrey C."/>
            <person name="LaButti K."/>
            <person name="Lindquist E.A."/>
            <person name="Lipzen A."/>
            <person name="Lundell T."/>
            <person name="Morin E."/>
            <person name="Murat C."/>
            <person name="Sun H."/>
            <person name="Tunlid A."/>
            <person name="Henrissat B."/>
            <person name="Grigoriev I.V."/>
            <person name="Hibbett D.S."/>
            <person name="Martin F."/>
            <person name="Nordberg H.P."/>
            <person name="Cantor M.N."/>
            <person name="Hua S.X."/>
        </authorList>
    </citation>
    <scope>NUCLEOTIDE SEQUENCE [LARGE SCALE GENOMIC DNA]</scope>
    <source>
        <strain evidence="1 2">441</strain>
    </source>
</reference>
<gene>
    <name evidence="1" type="ORF">PISMIDRAFT_495238</name>
</gene>
<name>A0A0C9YMK0_9AGAM</name>
<evidence type="ECO:0000313" key="2">
    <source>
        <dbReference type="Proteomes" id="UP000054018"/>
    </source>
</evidence>
<protein>
    <submittedName>
        <fullName evidence="1">Uncharacterized protein</fullName>
    </submittedName>
</protein>
<keyword evidence="2" id="KW-1185">Reference proteome</keyword>
<accession>A0A0C9YMK0</accession>